<evidence type="ECO:0000259" key="2">
    <source>
        <dbReference type="Pfam" id="PF08101"/>
    </source>
</evidence>
<feature type="domain" description="Meiotically up-regulated protein Msb1/Mug8" evidence="2">
    <location>
        <begin position="60"/>
        <end position="471"/>
    </location>
</feature>
<dbReference type="Proteomes" id="UP000094236">
    <property type="component" value="Unassembled WGS sequence"/>
</dbReference>
<dbReference type="STRING" id="669874.A0A1E4TRZ3"/>
<gene>
    <name evidence="3" type="ORF">PACTADRAFT_4453</name>
</gene>
<feature type="region of interest" description="Disordered" evidence="1">
    <location>
        <begin position="552"/>
        <end position="586"/>
    </location>
</feature>
<feature type="region of interest" description="Disordered" evidence="1">
    <location>
        <begin position="704"/>
        <end position="846"/>
    </location>
</feature>
<dbReference type="Pfam" id="PF08101">
    <property type="entry name" value="Msb1-Mug8_dom"/>
    <property type="match status" value="1"/>
</dbReference>
<sequence>MSANDIDLPSLPAFSMVRKASSTSDKFVYSNGKQKGIPTNIKNNVKNNTRNYQDFFEIVFTRDEVKDVIHLITGEIKAKGTKSELIFLPFRPQNDEYKLKKFLSRIFINNEKLDNLDIIEKIIKRTDEFTLISALKFFWCRLPHSSIIGWKPFLKFQKMEKKQNYPRRAFLDIMPQCLHSTSHASIVYDFLDLLISIASCTKENKLSGRKIAKMCAIWAFDGPHPNNINNSKNISCHPSYQKGLNDWIPASDAMFHLLLAFLRSILPIREEDKVKLPRTLRSLIANNLYPPPLTKDSDSSGLLEVPIITLTVNNPSKSPTELISKIVKTLTFENPKLFYSREDYILLKNVFNDTAKNVINKLSAENKKIINNFCNIDENLIVNERNSNVKFKLVAGWADDSDSIIKNSSDDTEYFTANISKTFIDDYFIWTWLSTISPEETTSKRNIFGRSFIMEVELDEDYKKWIVIEEQNLNAENVVDGEEDNFKENEMVNDKDYQLDLKLQKLQKREKEILDLKIKKAARRKQLEESNELPLPPIPPKEVIKNQMNVTKKDHQNHSSNHNGDNTAITSSNKHQSKKSKPTNKLGMKISQSLAKLTNTHDRPPPLKKDSIYIDSPSMTFSQEHFMLPEFGADDDTDDDLNEELENYLTSAGFDYLETYDRDGNKVKINRSPIKAKSGPETEQGLQISSSVNAQDITHNMNGMALKDGYENGNNSNYAPSLPPKDDDRDGFANKGGQTHHKLSNTTNEVNSSVNSSTSKKKRKPPPNMNDESQQQQQHSIPNPYSHNGGHAELQVSPQQNSYLRRTPPPPAPELTEMRSSHNVNNQQYATPPLSISSPRKQGIDGYMTPVVSQHEQIPVPQQQMAQYGYNAQPSYVNGEVRHEAHQFTEANKYQNGSAPTQNNGKSQSRIESPIRSPVKSGASSPKKFEAISNAGSPSKVSLYGGNSDDLEGSAYFSMKEPSSQELAQNADQATSEDALPRASRTSQLMENFSNLENELQKFLSNAEEFALDGNNDVDVSKTNSTPPRPRKPPKEPVILDESADLSSDMASSLGNTPLLNTQHSGNYHRADVPGAPPRDPSPLRHQYVQEVTTYPQGSSPQIQQHVSHQQHLQQQQYIQQQPAPHPPNPSNPSNPPNPRSPHPQQQQQPQQAQLSSPAVQQQYTQSPIQQQRASAPHYQYHDQQRPQQQHPSHQQYPYSQYIPQKYPQAQYPQAQYPQPQPQPPQQRDGQSRPTQAPLAYANNGAHPLPGQQPQFATPPPSANSYMAPQQHLNPRPVAHGQQIYPSPKLAKSPQQYPQAHYSPPRSGQGQQYMRAPNLPPPQQQLPQQAPQQYLQPPNQYYQQQYMPPQIQQQGSYIPNNQGAPVFSPPSVSSNAGSKRQSDNSLPDQMIPVPMQYNYAPPGTRPQQTTSDFAINQIPTSVKVNKLHRTANNKNKNLRDAIASVIPLWITSTKK</sequence>
<feature type="compositionally biased region" description="Polar residues" evidence="1">
    <location>
        <begin position="1370"/>
        <end position="1387"/>
    </location>
</feature>
<protein>
    <recommendedName>
        <fullName evidence="2">Meiotically up-regulated protein Msb1/Mug8 domain-containing protein</fullName>
    </recommendedName>
</protein>
<dbReference type="PANTHER" id="PTHR28093:SF1">
    <property type="entry name" value="MORPHOGENESIS-RELATED PROTEIN MSB1"/>
    <property type="match status" value="1"/>
</dbReference>
<feature type="compositionally biased region" description="Polar residues" evidence="1">
    <location>
        <begin position="770"/>
        <end position="786"/>
    </location>
</feature>
<keyword evidence="4" id="KW-1185">Reference proteome</keyword>
<feature type="compositionally biased region" description="Low complexity" evidence="1">
    <location>
        <begin position="1143"/>
        <end position="1172"/>
    </location>
</feature>
<feature type="compositionally biased region" description="Polar residues" evidence="1">
    <location>
        <begin position="1055"/>
        <end position="1066"/>
    </location>
</feature>
<dbReference type="OrthoDB" id="3362494at2759"/>
<feature type="region of interest" description="Disordered" evidence="1">
    <location>
        <begin position="1353"/>
        <end position="1389"/>
    </location>
</feature>
<proteinExistence type="predicted"/>
<feature type="region of interest" description="Disordered" evidence="1">
    <location>
        <begin position="1014"/>
        <end position="1331"/>
    </location>
</feature>
<organism evidence="3 4">
    <name type="scientific">Pachysolen tannophilus NRRL Y-2460</name>
    <dbReference type="NCBI Taxonomy" id="669874"/>
    <lineage>
        <taxon>Eukaryota</taxon>
        <taxon>Fungi</taxon>
        <taxon>Dikarya</taxon>
        <taxon>Ascomycota</taxon>
        <taxon>Saccharomycotina</taxon>
        <taxon>Pichiomycetes</taxon>
        <taxon>Pachysolenaceae</taxon>
        <taxon>Pachysolen</taxon>
    </lineage>
</organism>
<feature type="compositionally biased region" description="Polar residues" evidence="1">
    <location>
        <begin position="1263"/>
        <end position="1273"/>
    </location>
</feature>
<evidence type="ECO:0000256" key="1">
    <source>
        <dbReference type="SAM" id="MobiDB-lite"/>
    </source>
</evidence>
<feature type="compositionally biased region" description="Polar residues" evidence="1">
    <location>
        <begin position="558"/>
        <end position="574"/>
    </location>
</feature>
<dbReference type="GO" id="GO:0005934">
    <property type="term" value="C:cellular bud tip"/>
    <property type="evidence" value="ECO:0007669"/>
    <property type="project" value="TreeGrafter"/>
</dbReference>
<evidence type="ECO:0000313" key="4">
    <source>
        <dbReference type="Proteomes" id="UP000094236"/>
    </source>
</evidence>
<dbReference type="InterPro" id="IPR012965">
    <property type="entry name" value="Msb1/Mug8_dom"/>
</dbReference>
<feature type="compositionally biased region" description="Polar residues" evidence="1">
    <location>
        <begin position="961"/>
        <end position="976"/>
    </location>
</feature>
<dbReference type="EMBL" id="KV454016">
    <property type="protein sequence ID" value="ODV94512.1"/>
    <property type="molecule type" value="Genomic_DNA"/>
</dbReference>
<feature type="compositionally biased region" description="Polar residues" evidence="1">
    <location>
        <begin position="890"/>
        <end position="911"/>
    </location>
</feature>
<feature type="compositionally biased region" description="Low complexity" evidence="1">
    <location>
        <begin position="1186"/>
        <end position="1218"/>
    </location>
</feature>
<feature type="compositionally biased region" description="Polar residues" evidence="1">
    <location>
        <begin position="821"/>
        <end position="840"/>
    </location>
</feature>
<dbReference type="PANTHER" id="PTHR28093">
    <property type="entry name" value="MORPHOGENESIS-RELATED PROTEIN MSB1"/>
    <property type="match status" value="1"/>
</dbReference>
<evidence type="ECO:0000313" key="3">
    <source>
        <dbReference type="EMBL" id="ODV94512.1"/>
    </source>
</evidence>
<name>A0A1E4TRZ3_PACTA</name>
<dbReference type="GO" id="GO:0005935">
    <property type="term" value="C:cellular bud neck"/>
    <property type="evidence" value="ECO:0007669"/>
    <property type="project" value="TreeGrafter"/>
</dbReference>
<feature type="compositionally biased region" description="Pro residues" evidence="1">
    <location>
        <begin position="1124"/>
        <end position="1142"/>
    </location>
</feature>
<feature type="compositionally biased region" description="Low complexity" evidence="1">
    <location>
        <begin position="1045"/>
        <end position="1054"/>
    </location>
</feature>
<dbReference type="CDD" id="cd04401">
    <property type="entry name" value="RhoGAP_fMSB1"/>
    <property type="match status" value="1"/>
</dbReference>
<feature type="compositionally biased region" description="Low complexity" evidence="1">
    <location>
        <begin position="1101"/>
        <end position="1123"/>
    </location>
</feature>
<dbReference type="InterPro" id="IPR037508">
    <property type="entry name" value="Msb1/Mug8"/>
</dbReference>
<feature type="region of interest" description="Disordered" evidence="1">
    <location>
        <begin position="890"/>
        <end position="946"/>
    </location>
</feature>
<accession>A0A1E4TRZ3</accession>
<feature type="compositionally biased region" description="Polar residues" evidence="1">
    <location>
        <begin position="1090"/>
        <end position="1100"/>
    </location>
</feature>
<reference evidence="4" key="1">
    <citation type="submission" date="2016-05" db="EMBL/GenBank/DDBJ databases">
        <title>Comparative genomics of biotechnologically important yeasts.</title>
        <authorList>
            <consortium name="DOE Joint Genome Institute"/>
            <person name="Riley R."/>
            <person name="Haridas S."/>
            <person name="Wolfe K.H."/>
            <person name="Lopes M.R."/>
            <person name="Hittinger C.T."/>
            <person name="Goker M."/>
            <person name="Salamov A."/>
            <person name="Wisecaver J."/>
            <person name="Long T.M."/>
            <person name="Aerts A.L."/>
            <person name="Barry K."/>
            <person name="Choi C."/>
            <person name="Clum A."/>
            <person name="Coughlan A.Y."/>
            <person name="Deshpande S."/>
            <person name="Douglass A.P."/>
            <person name="Hanson S.J."/>
            <person name="Klenk H.-P."/>
            <person name="Labutti K."/>
            <person name="Lapidus A."/>
            <person name="Lindquist E."/>
            <person name="Lipzen A."/>
            <person name="Meier-Kolthoff J.P."/>
            <person name="Ohm R.A."/>
            <person name="Otillar R.P."/>
            <person name="Pangilinan J."/>
            <person name="Peng Y."/>
            <person name="Rokas A."/>
            <person name="Rosa C.A."/>
            <person name="Scheuner C."/>
            <person name="Sibirny A.A."/>
            <person name="Slot J.C."/>
            <person name="Stielow J.B."/>
            <person name="Sun H."/>
            <person name="Kurtzman C.P."/>
            <person name="Blackwell M."/>
            <person name="Grigoriev I.V."/>
            <person name="Jeffries T.W."/>
        </authorList>
    </citation>
    <scope>NUCLEOTIDE SEQUENCE [LARGE SCALE GENOMIC DNA]</scope>
    <source>
        <strain evidence="4">NRRL Y-2460</strain>
    </source>
</reference>
<feature type="compositionally biased region" description="Low complexity" evidence="1">
    <location>
        <begin position="744"/>
        <end position="758"/>
    </location>
</feature>
<feature type="region of interest" description="Disordered" evidence="1">
    <location>
        <begin position="961"/>
        <end position="982"/>
    </location>
</feature>